<evidence type="ECO:0000259" key="3">
    <source>
        <dbReference type="PROSITE" id="PS50006"/>
    </source>
</evidence>
<dbReference type="Gene3D" id="2.60.200.20">
    <property type="match status" value="1"/>
</dbReference>
<keyword evidence="1" id="KW-0597">Phosphoprotein</keyword>
<reference evidence="4 5" key="1">
    <citation type="submission" date="2023-08" db="EMBL/GenBank/DDBJ databases">
        <title>Nocardioides seae sp. nov., a bacterium isolated from a soil.</title>
        <authorList>
            <person name="Wang X."/>
        </authorList>
    </citation>
    <scope>NUCLEOTIDE SEQUENCE [LARGE SCALE GENOMIC DNA]</scope>
    <source>
        <strain evidence="4 5">YZH12</strain>
    </source>
</reference>
<dbReference type="InterPro" id="IPR008984">
    <property type="entry name" value="SMAD_FHA_dom_sf"/>
</dbReference>
<evidence type="ECO:0000256" key="2">
    <source>
        <dbReference type="SAM" id="Phobius"/>
    </source>
</evidence>
<evidence type="ECO:0000313" key="4">
    <source>
        <dbReference type="EMBL" id="MDT9593530.1"/>
    </source>
</evidence>
<accession>A0ABU3PWB0</accession>
<dbReference type="CDD" id="cd00060">
    <property type="entry name" value="FHA"/>
    <property type="match status" value="1"/>
</dbReference>
<keyword evidence="5" id="KW-1185">Reference proteome</keyword>
<gene>
    <name evidence="4" type="ORF">RDV89_10665</name>
</gene>
<protein>
    <submittedName>
        <fullName evidence="4">FHA domain-containing protein</fullName>
    </submittedName>
</protein>
<organism evidence="4 5">
    <name type="scientific">Nocardioides imazamoxiresistens</name>
    <dbReference type="NCBI Taxonomy" id="3231893"/>
    <lineage>
        <taxon>Bacteria</taxon>
        <taxon>Bacillati</taxon>
        <taxon>Actinomycetota</taxon>
        <taxon>Actinomycetes</taxon>
        <taxon>Propionibacteriales</taxon>
        <taxon>Nocardioidaceae</taxon>
        <taxon>Nocardioides</taxon>
    </lineage>
</organism>
<evidence type="ECO:0000313" key="5">
    <source>
        <dbReference type="Proteomes" id="UP001268542"/>
    </source>
</evidence>
<keyword evidence="2" id="KW-0812">Transmembrane</keyword>
<comment type="caution">
    <text evidence="4">The sequence shown here is derived from an EMBL/GenBank/DDBJ whole genome shotgun (WGS) entry which is preliminary data.</text>
</comment>
<dbReference type="SMART" id="SM00240">
    <property type="entry name" value="FHA"/>
    <property type="match status" value="1"/>
</dbReference>
<dbReference type="PROSITE" id="PS50006">
    <property type="entry name" value="FHA_DOMAIN"/>
    <property type="match status" value="1"/>
</dbReference>
<dbReference type="EMBL" id="JAVYII010000004">
    <property type="protein sequence ID" value="MDT9593530.1"/>
    <property type="molecule type" value="Genomic_DNA"/>
</dbReference>
<dbReference type="SUPFAM" id="SSF49879">
    <property type="entry name" value="SMAD/FHA domain"/>
    <property type="match status" value="1"/>
</dbReference>
<dbReference type="RefSeq" id="WP_315733024.1">
    <property type="nucleotide sequence ID" value="NZ_JAVYII010000004.1"/>
</dbReference>
<proteinExistence type="predicted"/>
<dbReference type="Pfam" id="PF00498">
    <property type="entry name" value="FHA"/>
    <property type="match status" value="1"/>
</dbReference>
<name>A0ABU3PWB0_9ACTN</name>
<evidence type="ECO:0000256" key="1">
    <source>
        <dbReference type="ARBA" id="ARBA00022553"/>
    </source>
</evidence>
<dbReference type="PANTHER" id="PTHR23308">
    <property type="entry name" value="NUCLEAR INHIBITOR OF PROTEIN PHOSPHATASE-1"/>
    <property type="match status" value="1"/>
</dbReference>
<feature type="transmembrane region" description="Helical" evidence="2">
    <location>
        <begin position="6"/>
        <end position="26"/>
    </location>
</feature>
<sequence length="220" mass="22285">MGWAVVVVAVMSLVGAGVGAALAYLWGSRREREGVRTPLAAAPTPTPTGTAVRAVPLPPTERTLVLAAPIPAAPTPAAPVATPAERTVPLAVLPPPGAVRPAVRGRGAVIRGVDEVAVMLPGGGYVRVASGSLVGRADGCRVMFRLAKVSRRHAVMYAARGSWWIGDLGSTNGTIVDGVAVQGAAELREGSYVRVGGREGIGFTVRSAVVSADVDSPSAA</sequence>
<dbReference type="InterPro" id="IPR050923">
    <property type="entry name" value="Cell_Proc_Reg/RNA_Proc"/>
</dbReference>
<feature type="domain" description="FHA" evidence="3">
    <location>
        <begin position="132"/>
        <end position="181"/>
    </location>
</feature>
<dbReference type="Proteomes" id="UP001268542">
    <property type="component" value="Unassembled WGS sequence"/>
</dbReference>
<keyword evidence="2" id="KW-1133">Transmembrane helix</keyword>
<keyword evidence="2" id="KW-0472">Membrane</keyword>
<dbReference type="InterPro" id="IPR000253">
    <property type="entry name" value="FHA_dom"/>
</dbReference>